<reference evidence="3 4" key="1">
    <citation type="journal article" date="2018" name="BMC Genomics">
        <title>Comparative genome analyses reveal sequence features reflecting distinct modes of host-adaptation between dicot and monocot powdery mildew.</title>
        <authorList>
            <person name="Wu Y."/>
            <person name="Ma X."/>
            <person name="Pan Z."/>
            <person name="Kale S.D."/>
            <person name="Song Y."/>
            <person name="King H."/>
            <person name="Zhang Q."/>
            <person name="Presley C."/>
            <person name="Deng X."/>
            <person name="Wei C.I."/>
            <person name="Xiao S."/>
        </authorList>
    </citation>
    <scope>NUCLEOTIDE SEQUENCE [LARGE SCALE GENOMIC DNA]</scope>
    <source>
        <strain evidence="3">UMSG1</strain>
    </source>
</reference>
<accession>A0A420INE4</accession>
<feature type="domain" description="DUF7729" evidence="2">
    <location>
        <begin position="376"/>
        <end position="463"/>
    </location>
</feature>
<feature type="domain" description="DUF7729" evidence="2">
    <location>
        <begin position="236"/>
        <end position="360"/>
    </location>
</feature>
<comment type="caution">
    <text evidence="3">The sequence shown here is derived from an EMBL/GenBank/DDBJ whole genome shotgun (WGS) entry which is preliminary data.</text>
</comment>
<dbReference type="EMBL" id="MCBS01022982">
    <property type="protein sequence ID" value="RKF76076.1"/>
    <property type="molecule type" value="Genomic_DNA"/>
</dbReference>
<proteinExistence type="predicted"/>
<dbReference type="Pfam" id="PF24855">
    <property type="entry name" value="DUF7729"/>
    <property type="match status" value="2"/>
</dbReference>
<name>A0A420INE4_9PEZI</name>
<gene>
    <name evidence="3" type="ORF">GcM1_229013</name>
</gene>
<sequence length="494" mass="54089">MDERVPFGDPTGVSGRSTSDEQGENWRGLARSGSSELHSIQVPHLEKFQKAMKNFESERKCRYRLAGQPMLMFTSTSSFSLTNLNHSYQEILAKVISSDVIAIAIGSHWINCNIFPQVTEFVNTNSNKSNFPLYFFAFTSTLILYSSCIAQVTATSNWPSKDSPQTVTHEVPALYESEPGEHNQFEGVIDKTVANNTQLVERNSETTAQAVKEASKTPLHLMGNSDKPTTGSTAWKLPTPFDVGFSHNITNQCQDFMTEMIQSPGFKQCSPISMILLNSNSFFQATKHLPRITALLDLACSAPVSSCTELLNSYARNLTSSKTCASDLSNSNPQIDSALIGLRSYRTLYTVTCLHSSNSNISDNIGNYAIHPSNSANNVSEESYCFANAITNLTNPTNSYIYYLPLNVSLVGSAIPACNNCLQSTMSVFQQATANRSDVLAGNYVKAASQINVVCGPQFVNASLVAAISLANIKSVPNWSIVTYIFIWLILSLL</sequence>
<evidence type="ECO:0000313" key="4">
    <source>
        <dbReference type="Proteomes" id="UP000285326"/>
    </source>
</evidence>
<dbReference type="PANTHER" id="PTHR39460">
    <property type="entry name" value="EXPRESSED PROTEIN"/>
    <property type="match status" value="1"/>
</dbReference>
<dbReference type="Proteomes" id="UP000285326">
    <property type="component" value="Unassembled WGS sequence"/>
</dbReference>
<evidence type="ECO:0000259" key="2">
    <source>
        <dbReference type="Pfam" id="PF24855"/>
    </source>
</evidence>
<feature type="region of interest" description="Disordered" evidence="1">
    <location>
        <begin position="1"/>
        <end position="37"/>
    </location>
</feature>
<dbReference type="InterPro" id="IPR056146">
    <property type="entry name" value="DUF7729"/>
</dbReference>
<evidence type="ECO:0000313" key="3">
    <source>
        <dbReference type="EMBL" id="RKF76076.1"/>
    </source>
</evidence>
<dbReference type="AlphaFoldDB" id="A0A420INE4"/>
<evidence type="ECO:0000256" key="1">
    <source>
        <dbReference type="SAM" id="MobiDB-lite"/>
    </source>
</evidence>
<dbReference type="PANTHER" id="PTHR39460:SF1">
    <property type="entry name" value="C6 TRANSCRIPTION FACTOR"/>
    <property type="match status" value="1"/>
</dbReference>
<organism evidence="3 4">
    <name type="scientific">Golovinomyces cichoracearum</name>
    <dbReference type="NCBI Taxonomy" id="62708"/>
    <lineage>
        <taxon>Eukaryota</taxon>
        <taxon>Fungi</taxon>
        <taxon>Dikarya</taxon>
        <taxon>Ascomycota</taxon>
        <taxon>Pezizomycotina</taxon>
        <taxon>Leotiomycetes</taxon>
        <taxon>Erysiphales</taxon>
        <taxon>Erysiphaceae</taxon>
        <taxon>Golovinomyces</taxon>
    </lineage>
</organism>
<protein>
    <submittedName>
        <fullName evidence="3">Putative c6 zinc finger domain containing protein</fullName>
    </submittedName>
</protein>